<gene>
    <name evidence="4" type="primary">105314270</name>
</gene>
<evidence type="ECO:0000256" key="2">
    <source>
        <dbReference type="ARBA" id="ARBA00022737"/>
    </source>
</evidence>
<evidence type="ECO:0000256" key="1">
    <source>
        <dbReference type="ARBA" id="ARBA00022679"/>
    </source>
</evidence>
<dbReference type="PANTHER" id="PTHR11364">
    <property type="entry name" value="THIOSULFATE SULFERTANSFERASE"/>
    <property type="match status" value="1"/>
</dbReference>
<name>A0A1X7TWH2_AMPQE</name>
<dbReference type="AlphaFoldDB" id="A0A1X7TWH2"/>
<sequence length="309" mass="34385">MCDPGPPTVHPGPQSAPLLVSVSWLKNNLKTPGIKILDGTWHAPAWNRDAEAEYLSQHIEGAEKFNVDEVVDKTSSLPYTLPPVEQFDAYVGGKLGISNDDHVIIYDNYSPLGMSSAPRVWYTFKLYGHDKVSVLDGGFPKWLEEGGPVGSGKIMVKRQPVSYKGVYTPEVIITYEQYYDAYYSKSAKLLDARPAGRFNGTAPEPNPKFHSGHVKGSSNLLWFNFIDQKTKTVKKPEEIVKVFADVGVNIYEDNCIGSCGSGVFSTWIAFSARLLNRNIPIYTGSWTEWYQRGPDDSKVLGIKGEDLRQ</sequence>
<evidence type="ECO:0000313" key="5">
    <source>
        <dbReference type="Proteomes" id="UP000007879"/>
    </source>
</evidence>
<dbReference type="EnsemblMetazoa" id="XM_011408348.2">
    <property type="protein sequence ID" value="XP_011406650.2"/>
    <property type="gene ID" value="LOC105314270"/>
</dbReference>
<dbReference type="PANTHER" id="PTHR11364:SF27">
    <property type="entry name" value="SULFURTRANSFERASE"/>
    <property type="match status" value="1"/>
</dbReference>
<dbReference type="OrthoDB" id="270167at2759"/>
<dbReference type="InterPro" id="IPR036873">
    <property type="entry name" value="Rhodanese-like_dom_sf"/>
</dbReference>
<dbReference type="eggNOG" id="KOG1529">
    <property type="taxonomic scope" value="Eukaryota"/>
</dbReference>
<dbReference type="KEGG" id="aqu:105314270"/>
<dbReference type="PROSITE" id="PS50206">
    <property type="entry name" value="RHODANESE_3"/>
    <property type="match status" value="2"/>
</dbReference>
<dbReference type="GO" id="GO:0005739">
    <property type="term" value="C:mitochondrion"/>
    <property type="evidence" value="ECO:0007669"/>
    <property type="project" value="TreeGrafter"/>
</dbReference>
<dbReference type="SUPFAM" id="SSF52821">
    <property type="entry name" value="Rhodanese/Cell cycle control phosphatase"/>
    <property type="match status" value="2"/>
</dbReference>
<dbReference type="Gene3D" id="3.40.250.10">
    <property type="entry name" value="Rhodanese-like domain"/>
    <property type="match status" value="2"/>
</dbReference>
<dbReference type="STRING" id="400682.A0A1X7TWH2"/>
<dbReference type="EnsemblMetazoa" id="Aqu2.1.19532_001">
    <property type="protein sequence ID" value="Aqu2.1.19532_001"/>
    <property type="gene ID" value="Aqu2.1.19532"/>
</dbReference>
<accession>A0A1X7TWH2</accession>
<organism evidence="4">
    <name type="scientific">Amphimedon queenslandica</name>
    <name type="common">Sponge</name>
    <dbReference type="NCBI Taxonomy" id="400682"/>
    <lineage>
        <taxon>Eukaryota</taxon>
        <taxon>Metazoa</taxon>
        <taxon>Porifera</taxon>
        <taxon>Demospongiae</taxon>
        <taxon>Heteroscleromorpha</taxon>
        <taxon>Haplosclerida</taxon>
        <taxon>Niphatidae</taxon>
        <taxon>Amphimedon</taxon>
    </lineage>
</organism>
<dbReference type="InParanoid" id="A0A1X7TWH2"/>
<proteinExistence type="predicted"/>
<dbReference type="InterPro" id="IPR045078">
    <property type="entry name" value="TST/MPST-like"/>
</dbReference>
<dbReference type="FunFam" id="3.40.250.10:FF:000015">
    <property type="entry name" value="Sulfurtransferase"/>
    <property type="match status" value="1"/>
</dbReference>
<protein>
    <recommendedName>
        <fullName evidence="3">Rhodanese domain-containing protein</fullName>
    </recommendedName>
</protein>
<dbReference type="GO" id="GO:0004792">
    <property type="term" value="F:thiosulfate-cyanide sulfurtransferase activity"/>
    <property type="evidence" value="ECO:0007669"/>
    <property type="project" value="TreeGrafter"/>
</dbReference>
<keyword evidence="1" id="KW-0808">Transferase</keyword>
<reference evidence="4" key="2">
    <citation type="submission" date="2017-05" db="UniProtKB">
        <authorList>
            <consortium name="EnsemblMetazoa"/>
        </authorList>
    </citation>
    <scope>IDENTIFICATION</scope>
</reference>
<evidence type="ECO:0000313" key="4">
    <source>
        <dbReference type="EnsemblMetazoa" id="Aqu2.1.19532_001"/>
    </source>
</evidence>
<evidence type="ECO:0000259" key="3">
    <source>
        <dbReference type="PROSITE" id="PS50206"/>
    </source>
</evidence>
<keyword evidence="2" id="KW-0677">Repeat</keyword>
<dbReference type="InterPro" id="IPR001763">
    <property type="entry name" value="Rhodanese-like_dom"/>
</dbReference>
<feature type="domain" description="Rhodanese" evidence="3">
    <location>
        <begin position="183"/>
        <end position="298"/>
    </location>
</feature>
<reference evidence="5" key="1">
    <citation type="journal article" date="2010" name="Nature">
        <title>The Amphimedon queenslandica genome and the evolution of animal complexity.</title>
        <authorList>
            <person name="Srivastava M."/>
            <person name="Simakov O."/>
            <person name="Chapman J."/>
            <person name="Fahey B."/>
            <person name="Gauthier M.E."/>
            <person name="Mitros T."/>
            <person name="Richards G.S."/>
            <person name="Conaco C."/>
            <person name="Dacre M."/>
            <person name="Hellsten U."/>
            <person name="Larroux C."/>
            <person name="Putnam N.H."/>
            <person name="Stanke M."/>
            <person name="Adamska M."/>
            <person name="Darling A."/>
            <person name="Degnan S.M."/>
            <person name="Oakley T.H."/>
            <person name="Plachetzki D.C."/>
            <person name="Zhai Y."/>
            <person name="Adamski M."/>
            <person name="Calcino A."/>
            <person name="Cummins S.F."/>
            <person name="Goodstein D.M."/>
            <person name="Harris C."/>
            <person name="Jackson D.J."/>
            <person name="Leys S.P."/>
            <person name="Shu S."/>
            <person name="Woodcroft B.J."/>
            <person name="Vervoort M."/>
            <person name="Kosik K.S."/>
            <person name="Manning G."/>
            <person name="Degnan B.M."/>
            <person name="Rokhsar D.S."/>
        </authorList>
    </citation>
    <scope>NUCLEOTIDE SEQUENCE [LARGE SCALE GENOMIC DNA]</scope>
</reference>
<dbReference type="CDD" id="cd01448">
    <property type="entry name" value="TST_Repeat_1"/>
    <property type="match status" value="1"/>
</dbReference>
<feature type="domain" description="Rhodanese" evidence="3">
    <location>
        <begin position="30"/>
        <end position="151"/>
    </location>
</feature>
<keyword evidence="5" id="KW-1185">Reference proteome</keyword>
<dbReference type="Proteomes" id="UP000007879">
    <property type="component" value="Unassembled WGS sequence"/>
</dbReference>
<dbReference type="FunCoup" id="A0A1X7TWH2">
    <property type="interactions" value="583"/>
</dbReference>
<dbReference type="Pfam" id="PF00581">
    <property type="entry name" value="Rhodanese"/>
    <property type="match status" value="2"/>
</dbReference>
<dbReference type="SMART" id="SM00450">
    <property type="entry name" value="RHOD"/>
    <property type="match status" value="2"/>
</dbReference>
<dbReference type="OMA" id="LLDVRWQ"/>
<dbReference type="CDD" id="cd01449">
    <property type="entry name" value="TST_Repeat_2"/>
    <property type="match status" value="1"/>
</dbReference>